<dbReference type="SUPFAM" id="SSF82861">
    <property type="entry name" value="Mechanosensitive channel protein MscS (YggB), transmembrane region"/>
    <property type="match status" value="1"/>
</dbReference>
<dbReference type="GO" id="GO:0016020">
    <property type="term" value="C:membrane"/>
    <property type="evidence" value="ECO:0007669"/>
    <property type="project" value="InterPro"/>
</dbReference>
<evidence type="ECO:0000256" key="1">
    <source>
        <dbReference type="SAM" id="Phobius"/>
    </source>
</evidence>
<proteinExistence type="predicted"/>
<feature type="transmembrane region" description="Helical" evidence="1">
    <location>
        <begin position="20"/>
        <end position="40"/>
    </location>
</feature>
<keyword evidence="1" id="KW-1133">Transmembrane helix</keyword>
<dbReference type="EMBL" id="UINC01062208">
    <property type="protein sequence ID" value="SVB88597.1"/>
    <property type="molecule type" value="Genomic_DNA"/>
</dbReference>
<sequence>MEKEVFSLANQLMLLVTDYALDVIGALLLLVGGWIVAGWIQKHTGKVLQRVDRIDATLSSFVTNLVRYAILILVIIAVLAQFGVQTTSIIA</sequence>
<dbReference type="Pfam" id="PF05552">
    <property type="entry name" value="MS_channel_1st_1"/>
    <property type="match status" value="1"/>
</dbReference>
<keyword evidence="1" id="KW-0472">Membrane</keyword>
<dbReference type="InterPro" id="IPR008910">
    <property type="entry name" value="MSC_TM_helix"/>
</dbReference>
<gene>
    <name evidence="2" type="ORF">METZ01_LOCUS241451</name>
</gene>
<organism evidence="2">
    <name type="scientific">marine metagenome</name>
    <dbReference type="NCBI Taxonomy" id="408172"/>
    <lineage>
        <taxon>unclassified sequences</taxon>
        <taxon>metagenomes</taxon>
        <taxon>ecological metagenomes</taxon>
    </lineage>
</organism>
<keyword evidence="1" id="KW-0812">Transmembrane</keyword>
<reference evidence="2" key="1">
    <citation type="submission" date="2018-05" db="EMBL/GenBank/DDBJ databases">
        <authorList>
            <person name="Lanie J.A."/>
            <person name="Ng W.-L."/>
            <person name="Kazmierczak K.M."/>
            <person name="Andrzejewski T.M."/>
            <person name="Davidsen T.M."/>
            <person name="Wayne K.J."/>
            <person name="Tettelin H."/>
            <person name="Glass J.I."/>
            <person name="Rusch D."/>
            <person name="Podicherti R."/>
            <person name="Tsui H.-C.T."/>
            <person name="Winkler M.E."/>
        </authorList>
    </citation>
    <scope>NUCLEOTIDE SEQUENCE</scope>
</reference>
<evidence type="ECO:0008006" key="3">
    <source>
        <dbReference type="Google" id="ProtNLM"/>
    </source>
</evidence>
<feature type="transmembrane region" description="Helical" evidence="1">
    <location>
        <begin position="61"/>
        <end position="84"/>
    </location>
</feature>
<feature type="non-terminal residue" evidence="2">
    <location>
        <position position="91"/>
    </location>
</feature>
<dbReference type="Gene3D" id="1.10.287.1260">
    <property type="match status" value="1"/>
</dbReference>
<protein>
    <recommendedName>
        <fullName evidence="3">Mechanosensitive ion channel inner membrane domain-containing protein</fullName>
    </recommendedName>
</protein>
<dbReference type="InterPro" id="IPR011014">
    <property type="entry name" value="MscS_channel_TM-2"/>
</dbReference>
<name>A0A382HNT1_9ZZZZ</name>
<dbReference type="AlphaFoldDB" id="A0A382HNT1"/>
<accession>A0A382HNT1</accession>
<evidence type="ECO:0000313" key="2">
    <source>
        <dbReference type="EMBL" id="SVB88597.1"/>
    </source>
</evidence>